<feature type="compositionally biased region" description="Basic residues" evidence="1">
    <location>
        <begin position="1"/>
        <end position="12"/>
    </location>
</feature>
<dbReference type="Proteomes" id="UP001369736">
    <property type="component" value="Unassembled WGS sequence"/>
</dbReference>
<gene>
    <name evidence="2" type="ORF">WCD58_11675</name>
</gene>
<evidence type="ECO:0000313" key="3">
    <source>
        <dbReference type="Proteomes" id="UP001369736"/>
    </source>
</evidence>
<sequence>MSRRRHDGRRRAAKVERRLERRRTPRPPREGRSPAGTAPANAPLAPRAAEPERATAELGALLGGFLADLDDDLDDEGWDDGWDDEDDDEDDYFELLQDRVRTVVADTVDREDGEIARTFVAGCLAGSRVLVDVTVAAWLAKAGRRVGGDVSRRAVRWVAEHLGEAGPVVDDAARLLGSEAAAARNESFLRTPDDVLVARLWLLAALLTPAVGGAAARVDLLCGP</sequence>
<protein>
    <recommendedName>
        <fullName evidence="4">DUF222 domain-containing protein</fullName>
    </recommendedName>
</protein>
<proteinExistence type="predicted"/>
<evidence type="ECO:0000313" key="2">
    <source>
        <dbReference type="EMBL" id="MEJ2861821.1"/>
    </source>
</evidence>
<name>A0ABU8M404_9PSEU</name>
<feature type="compositionally biased region" description="Low complexity" evidence="1">
    <location>
        <begin position="37"/>
        <end position="48"/>
    </location>
</feature>
<keyword evidence="3" id="KW-1185">Reference proteome</keyword>
<evidence type="ECO:0000256" key="1">
    <source>
        <dbReference type="SAM" id="MobiDB-lite"/>
    </source>
</evidence>
<comment type="caution">
    <text evidence="2">The sequence shown here is derived from an EMBL/GenBank/DDBJ whole genome shotgun (WGS) entry which is preliminary data.</text>
</comment>
<feature type="region of interest" description="Disordered" evidence="1">
    <location>
        <begin position="1"/>
        <end position="53"/>
    </location>
</feature>
<organism evidence="2 3">
    <name type="scientific">Actinomycetospora flava</name>
    <dbReference type="NCBI Taxonomy" id="3129232"/>
    <lineage>
        <taxon>Bacteria</taxon>
        <taxon>Bacillati</taxon>
        <taxon>Actinomycetota</taxon>
        <taxon>Actinomycetes</taxon>
        <taxon>Pseudonocardiales</taxon>
        <taxon>Pseudonocardiaceae</taxon>
        <taxon>Actinomycetospora</taxon>
    </lineage>
</organism>
<dbReference type="EMBL" id="JBBEGM010000004">
    <property type="protein sequence ID" value="MEJ2861821.1"/>
    <property type="molecule type" value="Genomic_DNA"/>
</dbReference>
<dbReference type="RefSeq" id="WP_337702911.1">
    <property type="nucleotide sequence ID" value="NZ_JBBEGM010000004.1"/>
</dbReference>
<evidence type="ECO:0008006" key="4">
    <source>
        <dbReference type="Google" id="ProtNLM"/>
    </source>
</evidence>
<reference evidence="2 3" key="1">
    <citation type="submission" date="2024-03" db="EMBL/GenBank/DDBJ databases">
        <title>Actinomycetospora sp. OC33-EN07, a novel actinomycete isolated from wild orchid (Aerides multiflora).</title>
        <authorList>
            <person name="Suriyachadkun C."/>
        </authorList>
    </citation>
    <scope>NUCLEOTIDE SEQUENCE [LARGE SCALE GENOMIC DNA]</scope>
    <source>
        <strain evidence="2 3">OC33-EN07</strain>
    </source>
</reference>
<accession>A0ABU8M404</accession>